<dbReference type="InterPro" id="IPR036390">
    <property type="entry name" value="WH_DNA-bd_sf"/>
</dbReference>
<dbReference type="InterPro" id="IPR001845">
    <property type="entry name" value="HTH_ArsR_DNA-bd_dom"/>
</dbReference>
<evidence type="ECO:0000259" key="4">
    <source>
        <dbReference type="PROSITE" id="PS50987"/>
    </source>
</evidence>
<dbReference type="Gene3D" id="1.10.10.10">
    <property type="entry name" value="Winged helix-like DNA-binding domain superfamily/Winged helix DNA-binding domain"/>
    <property type="match status" value="1"/>
</dbReference>
<evidence type="ECO:0000313" key="5">
    <source>
        <dbReference type="EMBL" id="GAA1130627.1"/>
    </source>
</evidence>
<accession>A0ABN1UBM3</accession>
<keyword evidence="3" id="KW-0804">Transcription</keyword>
<organism evidence="5 6">
    <name type="scientific">Nocardioides aquiterrae</name>
    <dbReference type="NCBI Taxonomy" id="203799"/>
    <lineage>
        <taxon>Bacteria</taxon>
        <taxon>Bacillati</taxon>
        <taxon>Actinomycetota</taxon>
        <taxon>Actinomycetes</taxon>
        <taxon>Propionibacteriales</taxon>
        <taxon>Nocardioidaceae</taxon>
        <taxon>Nocardioides</taxon>
    </lineage>
</organism>
<gene>
    <name evidence="5" type="ORF">GCM10009606_08320</name>
</gene>
<evidence type="ECO:0000256" key="2">
    <source>
        <dbReference type="ARBA" id="ARBA00023125"/>
    </source>
</evidence>
<sequence>MARERLPSAEEGDRLTSVLSLMADPTRARLLYALDVVEELCVGDLAIALSVSEDAVSYGLRVLRTAGLVTRRKEGRIVYYRLAEGFPEPLRQHCLRQLIEMSRAPIEDDDS</sequence>
<name>A0ABN1UBM3_9ACTN</name>
<keyword evidence="6" id="KW-1185">Reference proteome</keyword>
<dbReference type="PANTHER" id="PTHR43132">
    <property type="entry name" value="ARSENICAL RESISTANCE OPERON REPRESSOR ARSR-RELATED"/>
    <property type="match status" value="1"/>
</dbReference>
<feature type="domain" description="HTH arsR-type" evidence="4">
    <location>
        <begin position="7"/>
        <end position="102"/>
    </location>
</feature>
<dbReference type="NCBIfam" id="NF033788">
    <property type="entry name" value="HTH_metalloreg"/>
    <property type="match status" value="1"/>
</dbReference>
<dbReference type="EMBL" id="BAAAJE010000002">
    <property type="protein sequence ID" value="GAA1130627.1"/>
    <property type="molecule type" value="Genomic_DNA"/>
</dbReference>
<dbReference type="InterPro" id="IPR051011">
    <property type="entry name" value="Metal_resp_trans_reg"/>
</dbReference>
<evidence type="ECO:0000256" key="1">
    <source>
        <dbReference type="ARBA" id="ARBA00023015"/>
    </source>
</evidence>
<dbReference type="PRINTS" id="PR00778">
    <property type="entry name" value="HTHARSR"/>
</dbReference>
<dbReference type="PROSITE" id="PS50987">
    <property type="entry name" value="HTH_ARSR_2"/>
    <property type="match status" value="1"/>
</dbReference>
<keyword evidence="2" id="KW-0238">DNA-binding</keyword>
<dbReference type="InterPro" id="IPR011991">
    <property type="entry name" value="ArsR-like_HTH"/>
</dbReference>
<dbReference type="Pfam" id="PF01022">
    <property type="entry name" value="HTH_5"/>
    <property type="match status" value="1"/>
</dbReference>
<evidence type="ECO:0000256" key="3">
    <source>
        <dbReference type="ARBA" id="ARBA00023163"/>
    </source>
</evidence>
<dbReference type="PANTHER" id="PTHR43132:SF6">
    <property type="entry name" value="HTH-TYPE TRANSCRIPTIONAL REPRESSOR CZRA"/>
    <property type="match status" value="1"/>
</dbReference>
<reference evidence="5 6" key="1">
    <citation type="journal article" date="2019" name="Int. J. Syst. Evol. Microbiol.">
        <title>The Global Catalogue of Microorganisms (GCM) 10K type strain sequencing project: providing services to taxonomists for standard genome sequencing and annotation.</title>
        <authorList>
            <consortium name="The Broad Institute Genomics Platform"/>
            <consortium name="The Broad Institute Genome Sequencing Center for Infectious Disease"/>
            <person name="Wu L."/>
            <person name="Ma J."/>
        </authorList>
    </citation>
    <scope>NUCLEOTIDE SEQUENCE [LARGE SCALE GENOMIC DNA]</scope>
    <source>
        <strain evidence="5 6">JCM 11813</strain>
    </source>
</reference>
<dbReference type="InterPro" id="IPR036388">
    <property type="entry name" value="WH-like_DNA-bd_sf"/>
</dbReference>
<proteinExistence type="predicted"/>
<dbReference type="CDD" id="cd00090">
    <property type="entry name" value="HTH_ARSR"/>
    <property type="match status" value="1"/>
</dbReference>
<protein>
    <recommendedName>
        <fullName evidence="4">HTH arsR-type domain-containing protein</fullName>
    </recommendedName>
</protein>
<dbReference type="Proteomes" id="UP001499979">
    <property type="component" value="Unassembled WGS sequence"/>
</dbReference>
<dbReference type="SUPFAM" id="SSF46785">
    <property type="entry name" value="Winged helix' DNA-binding domain"/>
    <property type="match status" value="1"/>
</dbReference>
<comment type="caution">
    <text evidence="5">The sequence shown here is derived from an EMBL/GenBank/DDBJ whole genome shotgun (WGS) entry which is preliminary data.</text>
</comment>
<keyword evidence="1" id="KW-0805">Transcription regulation</keyword>
<dbReference type="SMART" id="SM00418">
    <property type="entry name" value="HTH_ARSR"/>
    <property type="match status" value="1"/>
</dbReference>
<evidence type="ECO:0000313" key="6">
    <source>
        <dbReference type="Proteomes" id="UP001499979"/>
    </source>
</evidence>